<dbReference type="RefSeq" id="WP_193001480.1">
    <property type="nucleotide sequence ID" value="NZ_CP040449.1"/>
</dbReference>
<dbReference type="Gene3D" id="3.40.50.80">
    <property type="entry name" value="Nucleotide-binding domain of ferredoxin-NADP reductase (FNR) module"/>
    <property type="match status" value="1"/>
</dbReference>
<keyword evidence="4" id="KW-1185">Reference proteome</keyword>
<organism evidence="3 4">
    <name type="scientific">Aeromonas simiae</name>
    <dbReference type="NCBI Taxonomy" id="218936"/>
    <lineage>
        <taxon>Bacteria</taxon>
        <taxon>Pseudomonadati</taxon>
        <taxon>Pseudomonadota</taxon>
        <taxon>Gammaproteobacteria</taxon>
        <taxon>Aeromonadales</taxon>
        <taxon>Aeromonadaceae</taxon>
        <taxon>Aeromonas</taxon>
    </lineage>
</organism>
<dbReference type="InterPro" id="IPR039261">
    <property type="entry name" value="FNR_nucleotide-bd"/>
</dbReference>
<reference evidence="3 4" key="1">
    <citation type="submission" date="2019-05" db="EMBL/GenBank/DDBJ databases">
        <title>OXA-830, a novel chromosomally encoded expanded-spectrum class D beta-lactamase in Aeromonas simiae.</title>
        <authorList>
            <person name="Zhou W."/>
            <person name="Chen Q."/>
        </authorList>
    </citation>
    <scope>NUCLEOTIDE SEQUENCE [LARGE SCALE GENOMIC DNA]</scope>
    <source>
        <strain evidence="3 4">A6</strain>
    </source>
</reference>
<name>A0A5J6WXW7_9GAMM</name>
<evidence type="ECO:0000259" key="2">
    <source>
        <dbReference type="PROSITE" id="PS51384"/>
    </source>
</evidence>
<dbReference type="Proteomes" id="UP000594034">
    <property type="component" value="Chromosome"/>
</dbReference>
<dbReference type="Gene3D" id="2.40.30.10">
    <property type="entry name" value="Translation factors"/>
    <property type="match status" value="1"/>
</dbReference>
<dbReference type="Pfam" id="PF08021">
    <property type="entry name" value="FAD_binding_9"/>
    <property type="match status" value="1"/>
</dbReference>
<dbReference type="InterPro" id="IPR017927">
    <property type="entry name" value="FAD-bd_FR_type"/>
</dbReference>
<dbReference type="KEGG" id="asim:FE240_12935"/>
<accession>A0A5J6WXW7</accession>
<sequence length="269" mass="29702">MSLPAPQRPRLIRVRHIQDVTPHLRRITFHSNDLADYPFTCGGAHIKLMFPQPGQRDPVLPTLTEQGPRWASPAEKPLLRTFTLRAFRRERNELDVEFALHGESGPASRFALNARIGDTLGLSQPGGPSPMLQAARHYYLAGDLTALPAIAAMLEEMATDATGRIALLVPSQADIQPLPMPAGVHIDWIVGGPEAAPQLVEALLSAPLEASMSQFWFGGEERIVVPLRRHARRTLAAPRSCVYAVPYWRQGQEEEAYHPARHAVMDAEA</sequence>
<evidence type="ECO:0000256" key="1">
    <source>
        <dbReference type="ARBA" id="ARBA00035644"/>
    </source>
</evidence>
<evidence type="ECO:0000313" key="3">
    <source>
        <dbReference type="EMBL" id="QFI55510.1"/>
    </source>
</evidence>
<gene>
    <name evidence="3" type="ORF">FE240_12935</name>
</gene>
<dbReference type="InterPro" id="IPR017938">
    <property type="entry name" value="Riboflavin_synthase-like_b-brl"/>
</dbReference>
<dbReference type="SUPFAM" id="SSF63380">
    <property type="entry name" value="Riboflavin synthase domain-like"/>
    <property type="match status" value="1"/>
</dbReference>
<feature type="domain" description="FAD-binding FR-type" evidence="2">
    <location>
        <begin position="7"/>
        <end position="132"/>
    </location>
</feature>
<dbReference type="AlphaFoldDB" id="A0A5J6WXW7"/>
<dbReference type="InterPro" id="IPR039374">
    <property type="entry name" value="SIP_fam"/>
</dbReference>
<protein>
    <submittedName>
        <fullName evidence="3">Siderophore-interacting protein</fullName>
    </submittedName>
</protein>
<evidence type="ECO:0000313" key="4">
    <source>
        <dbReference type="Proteomes" id="UP000594034"/>
    </source>
</evidence>
<comment type="similarity">
    <text evidence="1">Belongs to the SIP oxidoreductase family.</text>
</comment>
<proteinExistence type="inferred from homology"/>
<dbReference type="EMBL" id="CP040449">
    <property type="protein sequence ID" value="QFI55510.1"/>
    <property type="molecule type" value="Genomic_DNA"/>
</dbReference>
<dbReference type="PROSITE" id="PS51384">
    <property type="entry name" value="FAD_FR"/>
    <property type="match status" value="1"/>
</dbReference>
<dbReference type="PANTHER" id="PTHR30157:SF0">
    <property type="entry name" value="NADPH-DEPENDENT FERRIC-CHELATE REDUCTASE"/>
    <property type="match status" value="1"/>
</dbReference>
<dbReference type="GO" id="GO:0016491">
    <property type="term" value="F:oxidoreductase activity"/>
    <property type="evidence" value="ECO:0007669"/>
    <property type="project" value="InterPro"/>
</dbReference>
<dbReference type="CDD" id="cd06193">
    <property type="entry name" value="siderophore_interacting"/>
    <property type="match status" value="1"/>
</dbReference>
<dbReference type="Pfam" id="PF04954">
    <property type="entry name" value="SIP"/>
    <property type="match status" value="1"/>
</dbReference>
<dbReference type="InterPro" id="IPR013113">
    <property type="entry name" value="SIP_FAD-bd"/>
</dbReference>
<dbReference type="PANTHER" id="PTHR30157">
    <property type="entry name" value="FERRIC REDUCTASE, NADPH-DEPENDENT"/>
    <property type="match status" value="1"/>
</dbReference>
<dbReference type="InterPro" id="IPR007037">
    <property type="entry name" value="SIP_rossman_dom"/>
</dbReference>